<dbReference type="AlphaFoldDB" id="A0A2H1E6A2"/>
<evidence type="ECO:0000259" key="1">
    <source>
        <dbReference type="Pfam" id="PF13568"/>
    </source>
</evidence>
<sequence length="223" mass="26054">MKQIILFLFMSVVFKCISQEKQLQLVDRYWEDQLYLGVTYNILDRQPLGVSDSGFSYGFSGGYIKDIPFNRKGRFAIGVGLGYSFDSFNHGYKILIINDKIIFDIDNIRLSNELKLHNIEFPLEFRFRTSTVKDYRFWRVYGGAKISYNFSNSFGYKEAGEILTFKDVSRYNKWQIGLSLSTGYGAFNFYMYYGITPMFKRAIVGAKNINTRVMKFGLIFYIL</sequence>
<dbReference type="OrthoDB" id="959017at2"/>
<dbReference type="GeneID" id="47721994"/>
<protein>
    <recommendedName>
        <fullName evidence="1">Outer membrane protein beta-barrel domain-containing protein</fullName>
    </recommendedName>
</protein>
<organism evidence="2 3">
    <name type="scientific">Tenacibaculum maritimum NCIMB 2154</name>
    <dbReference type="NCBI Taxonomy" id="1349785"/>
    <lineage>
        <taxon>Bacteria</taxon>
        <taxon>Pseudomonadati</taxon>
        <taxon>Bacteroidota</taxon>
        <taxon>Flavobacteriia</taxon>
        <taxon>Flavobacteriales</taxon>
        <taxon>Flavobacteriaceae</taxon>
        <taxon>Tenacibaculum</taxon>
    </lineage>
</organism>
<dbReference type="Proteomes" id="UP000231564">
    <property type="component" value="Chromosome MARIT"/>
</dbReference>
<proteinExistence type="predicted"/>
<dbReference type="EMBL" id="LT634361">
    <property type="protein sequence ID" value="SFZ80296.1"/>
    <property type="molecule type" value="Genomic_DNA"/>
</dbReference>
<keyword evidence="3" id="KW-1185">Reference proteome</keyword>
<dbReference type="KEGG" id="tmar:MARIT_0391"/>
<gene>
    <name evidence="2" type="ORF">MARIT_0391</name>
</gene>
<name>A0A2H1E6A2_9FLAO</name>
<evidence type="ECO:0000313" key="2">
    <source>
        <dbReference type="EMBL" id="SFZ80296.1"/>
    </source>
</evidence>
<reference evidence="2 3" key="1">
    <citation type="submission" date="2016-11" db="EMBL/GenBank/DDBJ databases">
        <authorList>
            <person name="Jaros S."/>
            <person name="Januszkiewicz K."/>
            <person name="Wedrychowicz H."/>
        </authorList>
    </citation>
    <scope>NUCLEOTIDE SEQUENCE [LARGE SCALE GENOMIC DNA]</scope>
    <source>
        <strain evidence="2">NCIMB 2154T</strain>
    </source>
</reference>
<dbReference type="STRING" id="1349785.GCA_000509405_02708"/>
<evidence type="ECO:0000313" key="3">
    <source>
        <dbReference type="Proteomes" id="UP000231564"/>
    </source>
</evidence>
<accession>A0A2H1E6A2</accession>
<dbReference type="Pfam" id="PF13568">
    <property type="entry name" value="OMP_b-brl_2"/>
    <property type="match status" value="1"/>
</dbReference>
<dbReference type="RefSeq" id="WP_024740094.1">
    <property type="nucleotide sequence ID" value="NZ_BAUG01000003.1"/>
</dbReference>
<feature type="domain" description="Outer membrane protein beta-barrel" evidence="1">
    <location>
        <begin position="19"/>
        <end position="199"/>
    </location>
</feature>
<dbReference type="InterPro" id="IPR025665">
    <property type="entry name" value="Beta-barrel_OMP_2"/>
</dbReference>